<protein>
    <submittedName>
        <fullName evidence="1">Uncharacterized protein</fullName>
    </submittedName>
</protein>
<sequence>MRCIHGRAPTGPLHWDLAFEGATIPEKCEAYSETCDGFRGVIELCWTNCSPYSSKNARISIHVKDKYRFAMKIRFVSEDL</sequence>
<dbReference type="Proteomes" id="UP000054928">
    <property type="component" value="Unassembled WGS sequence"/>
</dbReference>
<proteinExistence type="predicted"/>
<dbReference type="AlphaFoldDB" id="A0A0P1AAX9"/>
<dbReference type="RefSeq" id="XP_024574253.1">
    <property type="nucleotide sequence ID" value="XM_024723258.1"/>
</dbReference>
<accession>A0A0P1AAX9</accession>
<reference evidence="2" key="1">
    <citation type="submission" date="2014-09" db="EMBL/GenBank/DDBJ databases">
        <authorList>
            <person name="Sharma Rahul"/>
            <person name="Thines Marco"/>
        </authorList>
    </citation>
    <scope>NUCLEOTIDE SEQUENCE [LARGE SCALE GENOMIC DNA]</scope>
</reference>
<dbReference type="EMBL" id="CCYD01000291">
    <property type="protein sequence ID" value="CEG37884.1"/>
    <property type="molecule type" value="Genomic_DNA"/>
</dbReference>
<evidence type="ECO:0000313" key="2">
    <source>
        <dbReference type="Proteomes" id="UP000054928"/>
    </source>
</evidence>
<evidence type="ECO:0000313" key="1">
    <source>
        <dbReference type="EMBL" id="CEG37884.1"/>
    </source>
</evidence>
<dbReference type="GeneID" id="36400988"/>
<keyword evidence="2" id="KW-1185">Reference proteome</keyword>
<name>A0A0P1AAX9_PLAHL</name>
<organism evidence="1 2">
    <name type="scientific">Plasmopara halstedii</name>
    <name type="common">Downy mildew of sunflower</name>
    <dbReference type="NCBI Taxonomy" id="4781"/>
    <lineage>
        <taxon>Eukaryota</taxon>
        <taxon>Sar</taxon>
        <taxon>Stramenopiles</taxon>
        <taxon>Oomycota</taxon>
        <taxon>Peronosporomycetes</taxon>
        <taxon>Peronosporales</taxon>
        <taxon>Peronosporaceae</taxon>
        <taxon>Plasmopara</taxon>
    </lineage>
</organism>